<dbReference type="EMBL" id="BDGU01000007">
    <property type="protein sequence ID" value="GAV98975.1"/>
    <property type="molecule type" value="Genomic_DNA"/>
</dbReference>
<accession>A0A1Q3DVN1</accession>
<dbReference type="PROSITE" id="PS50330">
    <property type="entry name" value="UIM"/>
    <property type="match status" value="1"/>
</dbReference>
<dbReference type="AlphaFoldDB" id="A0A1Q3DVN1"/>
<feature type="compositionally biased region" description="Pro residues" evidence="1">
    <location>
        <begin position="95"/>
        <end position="104"/>
    </location>
</feature>
<evidence type="ECO:0000256" key="1">
    <source>
        <dbReference type="SAM" id="MobiDB-lite"/>
    </source>
</evidence>
<evidence type="ECO:0000313" key="2">
    <source>
        <dbReference type="EMBL" id="GAV98975.1"/>
    </source>
</evidence>
<feature type="region of interest" description="Disordered" evidence="1">
    <location>
        <begin position="1"/>
        <end position="367"/>
    </location>
</feature>
<dbReference type="Proteomes" id="UP000188533">
    <property type="component" value="Unassembled WGS sequence"/>
</dbReference>
<feature type="compositionally biased region" description="Polar residues" evidence="1">
    <location>
        <begin position="227"/>
        <end position="241"/>
    </location>
</feature>
<keyword evidence="3" id="KW-1185">Reference proteome</keyword>
<feature type="compositionally biased region" description="Polar residues" evidence="1">
    <location>
        <begin position="54"/>
        <end position="85"/>
    </location>
</feature>
<feature type="compositionally biased region" description="Low complexity" evidence="1">
    <location>
        <begin position="190"/>
        <end position="205"/>
    </location>
</feature>
<sequence length="647" mass="71845">MDKQGSAQDINEASWRKENKVNLQIRSPPSPLLPRIIMDESPSTVHSADLFFSTPPTLTRNRPTSRRSYSTGKPRSPSNLNRSRTSPSQSQPSSFVPPPPPPPLKIGTQLNPECPEDQRDLRTVMQLSKSETERQALFLDKLSSQEEDDLARALAESLRMDEKSHSLSSPGAGPSRPPIIPVHTRPHAQSLPSPLRPSSESTRPLVEAVAVTNCRSKSPEIEIRYQSEPSMRSSPPHNSVSLLDDEALARQLAAEEEREDERWRESARLSGENLQPSVEDDEAFARQLALEEEEEDKHETPATVPTLPPAYADAVSPSASVTNASLSRSDSSASSESLPARSLQPMRSSSDQAFANEKSRHSVPSASLPSLKEQLEVEDNMGSINVNQFVDRELLRGVSIGFYDPVVQDQAQAMAGVMPNIISLPYGKSPPLHLQTTSWRHLLKLMARLSGTRIEPTAQATQRNEDLHLRTVIQFVRPHYNSSTWRTIIWFTIDQDAERPHLRRSSNPSGDVESLPYSYSLMKLPALLRDGSDSLLSKTYTIPSTHSVPYPVLPISFPNLTLYLQAALDESRRYFNDSSSGMRKFAKMLEHCYPDEFDSGAGANERSRVTGLFKKVIGRGGKSSKKGRGGNEETYDLVTPFVPDEWG</sequence>
<dbReference type="SMART" id="SM00726">
    <property type="entry name" value="UIM"/>
    <property type="match status" value="2"/>
</dbReference>
<evidence type="ECO:0000313" key="3">
    <source>
        <dbReference type="Proteomes" id="UP000188533"/>
    </source>
</evidence>
<dbReference type="InterPro" id="IPR003903">
    <property type="entry name" value="UIM_dom"/>
</dbReference>
<gene>
    <name evidence="2" type="ORF">LENED_000399</name>
</gene>
<feature type="compositionally biased region" description="Polar residues" evidence="1">
    <location>
        <begin position="1"/>
        <end position="11"/>
    </location>
</feature>
<name>A0A1Q3DVN1_LENED</name>
<reference evidence="2 3" key="1">
    <citation type="submission" date="2016-08" db="EMBL/GenBank/DDBJ databases">
        <authorList>
            <consortium name="Lentinula edodes genome sequencing consortium"/>
            <person name="Sakamoto Y."/>
            <person name="Nakade K."/>
            <person name="Sato S."/>
            <person name="Yoshida Y."/>
            <person name="Miyazaki K."/>
            <person name="Natsume S."/>
            <person name="Konno N."/>
        </authorList>
    </citation>
    <scope>NUCLEOTIDE SEQUENCE [LARGE SCALE GENOMIC DNA]</scope>
    <source>
        <strain evidence="2 3">NBRC 111202</strain>
    </source>
</reference>
<reference evidence="2 3" key="2">
    <citation type="submission" date="2017-02" db="EMBL/GenBank/DDBJ databases">
        <title>A genome survey and senescence transcriptome analysis in Lentinula edodes.</title>
        <authorList>
            <person name="Sakamoto Y."/>
            <person name="Nakade K."/>
            <person name="Sato S."/>
            <person name="Yoshida Y."/>
            <person name="Miyazaki K."/>
            <person name="Natsume S."/>
            <person name="Konno N."/>
        </authorList>
    </citation>
    <scope>NUCLEOTIDE SEQUENCE [LARGE SCALE GENOMIC DNA]</scope>
    <source>
        <strain evidence="2 3">NBRC 111202</strain>
    </source>
</reference>
<protein>
    <submittedName>
        <fullName evidence="2">Uncharacterized protein</fullName>
    </submittedName>
</protein>
<comment type="caution">
    <text evidence="2">The sequence shown here is derived from an EMBL/GenBank/DDBJ whole genome shotgun (WGS) entry which is preliminary data.</text>
</comment>
<organism evidence="2 3">
    <name type="scientific">Lentinula edodes</name>
    <name type="common">Shiitake mushroom</name>
    <name type="synonym">Lentinus edodes</name>
    <dbReference type="NCBI Taxonomy" id="5353"/>
    <lineage>
        <taxon>Eukaryota</taxon>
        <taxon>Fungi</taxon>
        <taxon>Dikarya</taxon>
        <taxon>Basidiomycota</taxon>
        <taxon>Agaricomycotina</taxon>
        <taxon>Agaricomycetes</taxon>
        <taxon>Agaricomycetidae</taxon>
        <taxon>Agaricales</taxon>
        <taxon>Marasmiineae</taxon>
        <taxon>Omphalotaceae</taxon>
        <taxon>Lentinula</taxon>
    </lineage>
</organism>
<feature type="compositionally biased region" description="Low complexity" evidence="1">
    <location>
        <begin position="324"/>
        <end position="343"/>
    </location>
</feature>
<proteinExistence type="predicted"/>
<dbReference type="STRING" id="5353.A0A1Q3DVN1"/>